<comment type="caution">
    <text evidence="2">The sequence shown here is derived from an EMBL/GenBank/DDBJ whole genome shotgun (WGS) entry which is preliminary data.</text>
</comment>
<sequence>MKKQTIPKKRPIKNSTKKKDSQKKYVMFGLGIAALLGGGYLAFNFFRNREAQQRSIQEPIPIPTPRDIVTKPILPVASSGSFPLRRGARGSLVQMVQNALLQKGGQAALIIKETSLRAGQPDGIFGRGTERALRAAGLPSVISQSQFTSLVGKTKNTTGFNPGMIANEIIGAANKRNLFGVLNGLKKIQNVNQYRQVSTFFQNVRILGVRVTSLVNALLSVAFKRKELEKVKIRAEFRRMGLKQNTRGIWFVPNLNGIEDFDSVEDQIENEWNLAIARKPTLLKSQDGTFIVPEVLPQTVIGYITGIKNGTTQILTQSGETVFAPAQNVSVL</sequence>
<keyword evidence="3" id="KW-1185">Reference proteome</keyword>
<evidence type="ECO:0000256" key="1">
    <source>
        <dbReference type="SAM" id="Phobius"/>
    </source>
</evidence>
<dbReference type="EMBL" id="JAYKLX010000009">
    <property type="protein sequence ID" value="MEB3347449.1"/>
    <property type="molecule type" value="Genomic_DNA"/>
</dbReference>
<name>A0ABU5ZZY1_9FLAO</name>
<keyword evidence="1" id="KW-0812">Transmembrane</keyword>
<reference evidence="2 3" key="1">
    <citation type="journal article" date="2013" name="Int. J. Syst. Evol. Microbiol.">
        <title>Aquimarina gracilis sp. nov., isolated from the gut microflora of a mussel, Mytilus coruscus, and emended description of Aquimarina spongiae.</title>
        <authorList>
            <person name="Park S.C."/>
            <person name="Choe H.N."/>
            <person name="Baik K.S."/>
            <person name="Seong C.N."/>
        </authorList>
    </citation>
    <scope>NUCLEOTIDE SEQUENCE [LARGE SCALE GENOMIC DNA]</scope>
    <source>
        <strain evidence="2 3">PSC32</strain>
    </source>
</reference>
<feature type="transmembrane region" description="Helical" evidence="1">
    <location>
        <begin position="25"/>
        <end position="46"/>
    </location>
</feature>
<organism evidence="2 3">
    <name type="scientific">Aquimarina gracilis</name>
    <dbReference type="NCBI Taxonomy" id="874422"/>
    <lineage>
        <taxon>Bacteria</taxon>
        <taxon>Pseudomonadati</taxon>
        <taxon>Bacteroidota</taxon>
        <taxon>Flavobacteriia</taxon>
        <taxon>Flavobacteriales</taxon>
        <taxon>Flavobacteriaceae</taxon>
        <taxon>Aquimarina</taxon>
    </lineage>
</organism>
<proteinExistence type="predicted"/>
<keyword evidence="1" id="KW-1133">Transmembrane helix</keyword>
<accession>A0ABU5ZZY1</accession>
<evidence type="ECO:0000313" key="3">
    <source>
        <dbReference type="Proteomes" id="UP001327027"/>
    </source>
</evidence>
<evidence type="ECO:0008006" key="4">
    <source>
        <dbReference type="Google" id="ProtNLM"/>
    </source>
</evidence>
<protein>
    <recommendedName>
        <fullName evidence="4">Peptidoglycan binding protein</fullName>
    </recommendedName>
</protein>
<dbReference type="Proteomes" id="UP001327027">
    <property type="component" value="Unassembled WGS sequence"/>
</dbReference>
<evidence type="ECO:0000313" key="2">
    <source>
        <dbReference type="EMBL" id="MEB3347449.1"/>
    </source>
</evidence>
<gene>
    <name evidence="2" type="ORF">U6A24_18380</name>
</gene>
<dbReference type="RefSeq" id="WP_324181475.1">
    <property type="nucleotide sequence ID" value="NZ_BAABAW010000014.1"/>
</dbReference>
<keyword evidence="1" id="KW-0472">Membrane</keyword>